<evidence type="ECO:0000313" key="1">
    <source>
        <dbReference type="EMBL" id="OTP24747.1"/>
    </source>
</evidence>
<gene>
    <name evidence="1" type="ORF">A5802_003061</name>
</gene>
<comment type="caution">
    <text evidence="1">The sequence shown here is derived from an EMBL/GenBank/DDBJ whole genome shotgun (WGS) entry which is preliminary data.</text>
</comment>
<sequence>MKKQSKKERMEINDFKKRIDILAMNLSLKENDRFYDGLEMIFALYEKMIQNDQDAFFIDKERKAHIIESLIYSKQIFEIKKPMKIQELLLNLRSDDPTDFLIFPATFSVFEHNLSAHLCGLIFYRKNNHLLAIQVDKQRYFKQTVVSYTQIPLTKIEHLSKILFVNRDHYGHKPFDIFKDIEAISAAFQSIPTIQMKEQMTGNCVILELEATLKLALYHCQRDIFSIDINERVTPTWNLVHPNPTVEMRERFLKVVKGKNKKWNAQFDYIFGYYLYRKGYDIETTIIHHHRQEKIWYKLIETVFKLDPYILAIQNGNGDLPILNEAKLIKRLDRAVESLSELYEEDIKEVADDKLVLMLKFDGCLRSIIKERLAFIKIPVAKKMNEHLLLRIDERFQENYAEIKRRTELRKKEWGLLSDKGWLVQFAEKWIPRTSAYFLSSEIGETKQLYEFARRMDMLALTLSLKSNKDYFVRPENYILLFSTYIKMLKNDKDGFFIDKKRQLSIIQSLERTIALYRFDRMEKLKIVLENLRNNDPTDFMLFPTSYSTLASDQAGHVCGLTVYKKDDQFLVMQVDKKKEIGAGAVSYVMVSATKAEELSNILFSARDLLNFYPYGTLIKIEALSHQFKKIPAIKLEPPTTNNYGVSGIETSLILILFNCNDCLFELVDGPKITPTWNNKHKNATFEMQKRFLHAMKEHNREWNKNFDYVFGYCRFRNSIYAHAQQSGSSLSKDEWYRNIRSLYREDPYIKVILNRGGSIPPTVDEQITEKILKVAEAPGTLYQREISEVDLSDLHRALLSIRHEISLITDRNTYTQIPIAKEIIDSSIDFLQEKTIEIQKEINHRNRIEKFNHSNQISKQWIPLPWHNTSRQAVHTLATASEEVAICSSRENRISYMLSQVKHQAKVTSKDLARKPAINELKRQ</sequence>
<dbReference type="RefSeq" id="WP_074801987.1">
    <property type="nucleotide sequence ID" value="NZ_FOUC01000031.1"/>
</dbReference>
<accession>A0A1I4QRK2</accession>
<reference evidence="1 2" key="1">
    <citation type="submission" date="2017-05" db="EMBL/GenBank/DDBJ databases">
        <title>The Genome Sequence of Enterococcus mundtii 6B1_DIV0119.</title>
        <authorList>
            <consortium name="The Broad Institute Genomics Platform"/>
            <consortium name="The Broad Institute Genomic Center for Infectious Diseases"/>
            <person name="Earl A."/>
            <person name="Manson A."/>
            <person name="Schwartman J."/>
            <person name="Gilmore M."/>
            <person name="Abouelleil A."/>
            <person name="Cao P."/>
            <person name="Chapman S."/>
            <person name="Cusick C."/>
            <person name="Shea T."/>
            <person name="Young S."/>
            <person name="Neafsey D."/>
            <person name="Nusbaum C."/>
            <person name="Birren B."/>
        </authorList>
    </citation>
    <scope>NUCLEOTIDE SEQUENCE [LARGE SCALE GENOMIC DNA]</scope>
    <source>
        <strain evidence="1 2">6B1_DIV0119</strain>
    </source>
</reference>
<dbReference type="AlphaFoldDB" id="A0A1I4QRK2"/>
<evidence type="ECO:0000313" key="2">
    <source>
        <dbReference type="Proteomes" id="UP000195024"/>
    </source>
</evidence>
<organism evidence="1 2">
    <name type="scientific">Enterococcus mundtii</name>
    <dbReference type="NCBI Taxonomy" id="53346"/>
    <lineage>
        <taxon>Bacteria</taxon>
        <taxon>Bacillati</taxon>
        <taxon>Bacillota</taxon>
        <taxon>Bacilli</taxon>
        <taxon>Lactobacillales</taxon>
        <taxon>Enterococcaceae</taxon>
        <taxon>Enterococcus</taxon>
    </lineage>
</organism>
<proteinExistence type="predicted"/>
<dbReference type="Proteomes" id="UP000195024">
    <property type="component" value="Unassembled WGS sequence"/>
</dbReference>
<protein>
    <submittedName>
        <fullName evidence="1">Uncharacterized protein</fullName>
    </submittedName>
</protein>
<dbReference type="EMBL" id="NGMS01000005">
    <property type="protein sequence ID" value="OTP24747.1"/>
    <property type="molecule type" value="Genomic_DNA"/>
</dbReference>
<name>A0A1I4QRK2_ENTMU</name>